<feature type="domain" description="CHAT" evidence="3">
    <location>
        <begin position="639"/>
        <end position="919"/>
    </location>
</feature>
<dbReference type="SUPFAM" id="SSF48452">
    <property type="entry name" value="TPR-like"/>
    <property type="match status" value="1"/>
</dbReference>
<evidence type="ECO:0000313" key="4">
    <source>
        <dbReference type="EMBL" id="PHN01985.1"/>
    </source>
</evidence>
<dbReference type="EMBL" id="PDUD01000046">
    <property type="protein sequence ID" value="PHN01985.1"/>
    <property type="molecule type" value="Genomic_DNA"/>
</dbReference>
<dbReference type="InterPro" id="IPR024983">
    <property type="entry name" value="CHAT_dom"/>
</dbReference>
<dbReference type="OrthoDB" id="9771112at2"/>
<protein>
    <recommendedName>
        <fullName evidence="3">CHAT domain-containing protein</fullName>
    </recommendedName>
</protein>
<proteinExistence type="predicted"/>
<gene>
    <name evidence="4" type="ORF">CRP01_34330</name>
</gene>
<dbReference type="RefSeq" id="WP_099154608.1">
    <property type="nucleotide sequence ID" value="NZ_PDUD01000046.1"/>
</dbReference>
<name>A0A2D0N0H0_FLAN2</name>
<keyword evidence="2" id="KW-0732">Signal</keyword>
<organism evidence="4 5">
    <name type="scientific">Flavilitoribacter nigricans (strain ATCC 23147 / DSM 23189 / NBRC 102662 / NCIMB 1420 / SS-2)</name>
    <name type="common">Lewinella nigricans</name>
    <dbReference type="NCBI Taxonomy" id="1122177"/>
    <lineage>
        <taxon>Bacteria</taxon>
        <taxon>Pseudomonadati</taxon>
        <taxon>Bacteroidota</taxon>
        <taxon>Saprospiria</taxon>
        <taxon>Saprospirales</taxon>
        <taxon>Lewinellaceae</taxon>
        <taxon>Flavilitoribacter</taxon>
    </lineage>
</organism>
<feature type="transmembrane region" description="Helical" evidence="1">
    <location>
        <begin position="932"/>
        <end position="949"/>
    </location>
</feature>
<comment type="caution">
    <text evidence="4">The sequence shown here is derived from an EMBL/GenBank/DDBJ whole genome shotgun (WGS) entry which is preliminary data.</text>
</comment>
<evidence type="ECO:0000313" key="5">
    <source>
        <dbReference type="Proteomes" id="UP000223913"/>
    </source>
</evidence>
<feature type="chain" id="PRO_5012271411" description="CHAT domain-containing protein" evidence="2">
    <location>
        <begin position="24"/>
        <end position="957"/>
    </location>
</feature>
<sequence>MQKLICFLFLLLGFTSGVNTLFAETRCFTILEQASNTNDYEEAVTLYAKCDKCLSELLKKNTSRDGSAEIYMELFNSKNLQLYLYSLNNKLKEWGMLIEQTKTALPVYLQHIPESPDRRDMLAWFKILETSYYYERGLFRDAKSIAAEIIADLEPLPVDVVEQDRENLATAYNFLGKIYAAWGALLQAESCFLKSIEYRGGKKNSWAYKLLGDLYLEKKPDVAERYYKQAKNEIVGMLPSSNSDDSIRYLNRLREIYLKLAIRYADRKQFQLAKNALDHAEEFDKKLGSKNALYRILALRARIFREENDAKNAAKSIDLGFISLRDNGKIQHYEFAELQLEKSRLLIALGHAKDALSELDKAKEVLAPNLSFAAGSISAAGLEAPITFLDLIKLRVEVLYQLKVLGQGEESLLQDLWNTAKIGVDIIDSLKTQFQFEADKTLVLQNYKSIFEYLIWVGKELCDRGKSDYCEKALITADKNKHLQLLETFRKRRLMNLGDALTGQLIQEIISLESDIRFLQDGTLKNQKYIDLLNKKEASLKRLKDYNPKVYSMLFQPDYITIEMIRQTLLSEDDLLIEFFEGEKYIFTFFMTIDTLLIHSYERNNQRSYENNIRVLQNSLHTVNSDLSSIPKFQEVSFWVYEHLLLPLGDFSHKSHVIMIPDETMTSIPFEVILNNKIEDREIRWQDLVPNYLVQHYSFTYLYSLNVLRENNQGRSKEKSTKFATFTSKYLTRNLKASEEVAKNITRQLNGSLHTKVTKKQFLEYVQDLNAFLLVAHAEYDAKNPLESKIIISDSQIGDTLYAYELYQYEIPVDFSFFMNCDLDRKDQGRPTGGRFLPNFTQSFNFAGVKSAVISIWEATDGASGELIESFFNQLDSLKISKDRALQQAKIQYLDYYKNKGDGGKLQPYYWAHFIQQGNPDYIDLRTRQDPVKLILIILGVLLAILFFLSRKKSATS</sequence>
<dbReference type="Proteomes" id="UP000223913">
    <property type="component" value="Unassembled WGS sequence"/>
</dbReference>
<reference evidence="4 5" key="1">
    <citation type="submission" date="2017-10" db="EMBL/GenBank/DDBJ databases">
        <title>The draft genome sequence of Lewinella nigricans NBRC 102662.</title>
        <authorList>
            <person name="Wang K."/>
        </authorList>
    </citation>
    <scope>NUCLEOTIDE SEQUENCE [LARGE SCALE GENOMIC DNA]</scope>
    <source>
        <strain evidence="4 5">NBRC 102662</strain>
    </source>
</reference>
<feature type="signal peptide" evidence="2">
    <location>
        <begin position="1"/>
        <end position="23"/>
    </location>
</feature>
<accession>A0A2D0N0H0</accession>
<keyword evidence="1" id="KW-0812">Transmembrane</keyword>
<evidence type="ECO:0000256" key="2">
    <source>
        <dbReference type="SAM" id="SignalP"/>
    </source>
</evidence>
<dbReference type="Pfam" id="PF12770">
    <property type="entry name" value="CHAT"/>
    <property type="match status" value="1"/>
</dbReference>
<dbReference type="InterPro" id="IPR011990">
    <property type="entry name" value="TPR-like_helical_dom_sf"/>
</dbReference>
<evidence type="ECO:0000259" key="3">
    <source>
        <dbReference type="Pfam" id="PF12770"/>
    </source>
</evidence>
<evidence type="ECO:0000256" key="1">
    <source>
        <dbReference type="SAM" id="Phobius"/>
    </source>
</evidence>
<dbReference type="AlphaFoldDB" id="A0A2D0N0H0"/>
<keyword evidence="5" id="KW-1185">Reference proteome</keyword>
<keyword evidence="1" id="KW-0472">Membrane</keyword>
<keyword evidence="1" id="KW-1133">Transmembrane helix</keyword>
<dbReference type="Gene3D" id="1.25.40.10">
    <property type="entry name" value="Tetratricopeptide repeat domain"/>
    <property type="match status" value="1"/>
</dbReference>